<dbReference type="EMBL" id="FOMX01000017">
    <property type="protein sequence ID" value="SFE68528.1"/>
    <property type="molecule type" value="Genomic_DNA"/>
</dbReference>
<evidence type="ECO:0000256" key="2">
    <source>
        <dbReference type="ARBA" id="ARBA00022448"/>
    </source>
</evidence>
<dbReference type="AlphaFoldDB" id="A0A1I2CJW1"/>
<feature type="transmembrane region" description="Helical" evidence="10">
    <location>
        <begin position="158"/>
        <end position="182"/>
    </location>
</feature>
<comment type="subcellular location">
    <subcellularLocation>
        <location evidence="1">Cell membrane</location>
        <topology evidence="1">Multi-pass membrane protein</topology>
    </subcellularLocation>
</comment>
<dbReference type="GO" id="GO:0015297">
    <property type="term" value="F:antiporter activity"/>
    <property type="evidence" value="ECO:0007669"/>
    <property type="project" value="UniProtKB-KW"/>
</dbReference>
<dbReference type="InterPro" id="IPR048279">
    <property type="entry name" value="MdtK-like"/>
</dbReference>
<dbReference type="Proteomes" id="UP000199400">
    <property type="component" value="Unassembled WGS sequence"/>
</dbReference>
<evidence type="ECO:0000256" key="10">
    <source>
        <dbReference type="SAM" id="Phobius"/>
    </source>
</evidence>
<feature type="transmembrane region" description="Helical" evidence="10">
    <location>
        <begin position="188"/>
        <end position="212"/>
    </location>
</feature>
<keyword evidence="5 10" id="KW-0812">Transmembrane</keyword>
<dbReference type="CDD" id="cd13131">
    <property type="entry name" value="MATE_NorM_like"/>
    <property type="match status" value="1"/>
</dbReference>
<evidence type="ECO:0000256" key="8">
    <source>
        <dbReference type="ARBA" id="ARBA00023136"/>
    </source>
</evidence>
<dbReference type="NCBIfam" id="TIGR00797">
    <property type="entry name" value="matE"/>
    <property type="match status" value="1"/>
</dbReference>
<gene>
    <name evidence="11" type="ORF">SAMN02745121_05180</name>
</gene>
<dbReference type="InterPro" id="IPR050222">
    <property type="entry name" value="MATE_MdtK"/>
</dbReference>
<feature type="transmembrane region" description="Helical" evidence="10">
    <location>
        <begin position="417"/>
        <end position="437"/>
    </location>
</feature>
<feature type="transmembrane region" description="Helical" evidence="10">
    <location>
        <begin position="92"/>
        <end position="117"/>
    </location>
</feature>
<keyword evidence="7" id="KW-0406">Ion transport</keyword>
<evidence type="ECO:0000313" key="12">
    <source>
        <dbReference type="Proteomes" id="UP000199400"/>
    </source>
</evidence>
<organism evidence="11 12">
    <name type="scientific">Nannocystis exedens</name>
    <dbReference type="NCBI Taxonomy" id="54"/>
    <lineage>
        <taxon>Bacteria</taxon>
        <taxon>Pseudomonadati</taxon>
        <taxon>Myxococcota</taxon>
        <taxon>Polyangia</taxon>
        <taxon>Nannocystales</taxon>
        <taxon>Nannocystaceae</taxon>
        <taxon>Nannocystis</taxon>
    </lineage>
</organism>
<dbReference type="GO" id="GO:0005886">
    <property type="term" value="C:plasma membrane"/>
    <property type="evidence" value="ECO:0007669"/>
    <property type="project" value="UniProtKB-SubCell"/>
</dbReference>
<feature type="transmembrane region" description="Helical" evidence="10">
    <location>
        <begin position="386"/>
        <end position="405"/>
    </location>
</feature>
<keyword evidence="3" id="KW-0050">Antiport</keyword>
<dbReference type="PANTHER" id="PTHR43298">
    <property type="entry name" value="MULTIDRUG RESISTANCE PROTEIN NORM-RELATED"/>
    <property type="match status" value="1"/>
</dbReference>
<dbReference type="OrthoDB" id="9805232at2"/>
<dbReference type="PIRSF" id="PIRSF006603">
    <property type="entry name" value="DinF"/>
    <property type="match status" value="1"/>
</dbReference>
<reference evidence="12" key="1">
    <citation type="submission" date="2016-10" db="EMBL/GenBank/DDBJ databases">
        <authorList>
            <person name="Varghese N."/>
            <person name="Submissions S."/>
        </authorList>
    </citation>
    <scope>NUCLEOTIDE SEQUENCE [LARGE SCALE GENOMIC DNA]</scope>
    <source>
        <strain evidence="12">ATCC 25963</strain>
    </source>
</reference>
<feature type="transmembrane region" description="Helical" evidence="10">
    <location>
        <begin position="350"/>
        <end position="374"/>
    </location>
</feature>
<proteinExistence type="predicted"/>
<protein>
    <recommendedName>
        <fullName evidence="9">Multidrug-efflux transporter</fullName>
    </recommendedName>
</protein>
<feature type="transmembrane region" description="Helical" evidence="10">
    <location>
        <begin position="315"/>
        <end position="335"/>
    </location>
</feature>
<accession>A0A1I2CJW1</accession>
<dbReference type="RefSeq" id="WP_096326590.1">
    <property type="nucleotide sequence ID" value="NZ_FOMX01000017.1"/>
</dbReference>
<evidence type="ECO:0000256" key="4">
    <source>
        <dbReference type="ARBA" id="ARBA00022475"/>
    </source>
</evidence>
<name>A0A1I2CJW1_9BACT</name>
<dbReference type="Pfam" id="PF01554">
    <property type="entry name" value="MatE"/>
    <property type="match status" value="2"/>
</dbReference>
<keyword evidence="2" id="KW-0813">Transport</keyword>
<keyword evidence="4" id="KW-1003">Cell membrane</keyword>
<feature type="transmembrane region" description="Helical" evidence="10">
    <location>
        <begin position="232"/>
        <end position="250"/>
    </location>
</feature>
<dbReference type="STRING" id="54.SAMN02745121_05180"/>
<dbReference type="GO" id="GO:0042910">
    <property type="term" value="F:xenobiotic transmembrane transporter activity"/>
    <property type="evidence" value="ECO:0007669"/>
    <property type="project" value="InterPro"/>
</dbReference>
<feature type="transmembrane region" description="Helical" evidence="10">
    <location>
        <begin position="129"/>
        <end position="146"/>
    </location>
</feature>
<evidence type="ECO:0000313" key="11">
    <source>
        <dbReference type="EMBL" id="SFE68528.1"/>
    </source>
</evidence>
<feature type="transmembrane region" description="Helical" evidence="10">
    <location>
        <begin position="12"/>
        <end position="32"/>
    </location>
</feature>
<evidence type="ECO:0000256" key="1">
    <source>
        <dbReference type="ARBA" id="ARBA00004651"/>
    </source>
</evidence>
<evidence type="ECO:0000256" key="7">
    <source>
        <dbReference type="ARBA" id="ARBA00023065"/>
    </source>
</evidence>
<evidence type="ECO:0000256" key="3">
    <source>
        <dbReference type="ARBA" id="ARBA00022449"/>
    </source>
</evidence>
<dbReference type="GO" id="GO:0006811">
    <property type="term" value="P:monoatomic ion transport"/>
    <property type="evidence" value="ECO:0007669"/>
    <property type="project" value="UniProtKB-KW"/>
</dbReference>
<keyword evidence="6 10" id="KW-1133">Transmembrane helix</keyword>
<dbReference type="InterPro" id="IPR002528">
    <property type="entry name" value="MATE_fam"/>
</dbReference>
<dbReference type="PANTHER" id="PTHR43298:SF2">
    <property type="entry name" value="FMN_FAD EXPORTER YEEO-RELATED"/>
    <property type="match status" value="1"/>
</dbReference>
<sequence length="451" mass="46802">MREILAELRRLAVLAVPLALTQLGNMMLGIVDMLMLGRVGREALDAAALGNLWGYAVLTIGMGVVLGCDPYIAQAHGAGDGRALGLTVQRGVVLALLVSVPVMLLWTLGGPALVLLGQAPHLAAEAHDYLLAQLPGAPAVLLYVAMRSYLQGRGITGPALLVMILANVVNVGLNYVLIFGALGLPALGAVGAGISTGVVRVVMAAGLAWLIVRGELHAGAWVPWSRAALDRAALAAIAGVGLGIAFQLGLELWAFQAAMLFAGWLGDAPLAAYTIVLNVASCSFMLPVGIGMAAVTRVGNLLGSDRPREAERAAWVALSLGAGVMFAAAALMYGLRHELPALFDADPEVYALAVVSIPVTAAFQVFDGVQVVGFGVLRAMGRTRQAALVNFVGYYAVALPLAYWLAFERGHGITGLWWGLTVGLALVATALLAWIAARGPSTAGKISLEQR</sequence>
<keyword evidence="12" id="KW-1185">Reference proteome</keyword>
<feature type="transmembrane region" description="Helical" evidence="10">
    <location>
        <begin position="52"/>
        <end position="72"/>
    </location>
</feature>
<evidence type="ECO:0000256" key="5">
    <source>
        <dbReference type="ARBA" id="ARBA00022692"/>
    </source>
</evidence>
<evidence type="ECO:0000256" key="9">
    <source>
        <dbReference type="ARBA" id="ARBA00031636"/>
    </source>
</evidence>
<evidence type="ECO:0000256" key="6">
    <source>
        <dbReference type="ARBA" id="ARBA00022989"/>
    </source>
</evidence>
<keyword evidence="8 10" id="KW-0472">Membrane</keyword>
<feature type="transmembrane region" description="Helical" evidence="10">
    <location>
        <begin position="270"/>
        <end position="295"/>
    </location>
</feature>